<keyword evidence="6 10" id="KW-0863">Zinc-finger</keyword>
<proteinExistence type="inferred from homology"/>
<dbReference type="Pfam" id="PF01753">
    <property type="entry name" value="zf-MYND"/>
    <property type="match status" value="1"/>
</dbReference>
<evidence type="ECO:0000256" key="1">
    <source>
        <dbReference type="ARBA" id="ARBA00000707"/>
    </source>
</evidence>
<feature type="region of interest" description="Disordered" evidence="11">
    <location>
        <begin position="843"/>
        <end position="864"/>
    </location>
</feature>
<sequence length="1195" mass="135680">MHEWIDSELSAILLALIVIIVVSLAFAHHMTSKSNQRLRKIEKLGIDARIFAQRKHQFQEDYKSMLVTDTTCVICQNPTTRRCSRCKSTRYCSPECQVIHWKEGHKSECHAPEAKNEGLINNADTMCNGKHLETSKKDQPTTLLNPISLGFFKSDITKLNDVNKKSLPAKETKSPSNSLSISGSLPKPKTLLFPYNYFIKLFEWNGLGVPCGLINCGNSCFANVVLQCLTYTRPLTAYLLNGCHSEDCKRNDWCFICELQSHVCKVRHNQNPFSPIRILSRIRNIGNHLGYGRQEDAHEFMRFAIDSMQSICLDEVGGEKAVDHATQETTLIHHIFGGHLQSQVKCMECEHESNCYESMMDLAVEIQGVVESLEDAIAQFTTTEMLDGDNKYKCDRCNAYVKARKRLTVHEAPNILTIALKRFQSGKFGKLNKRVTFPEVLNISPYMSGKDNGELFYKLYAVVVHVDMLNASFFGHYICYVKDSDDIWYKIDDNKVKEVELEKVLTQRAYMLFYSRSEARMAPIVEGEPPQMLTNSISASKINRTSTYMESHRNSIFPPTLGTVSVPTDLSRDYLNKNEPIQLTSCEKTYDLDIENIQGSRNKEIEEATLKNEDDIMVSTSSDVFFEDLSNTSISSANYFPLNHSINHGASDKTYALEALSFKKSLVSDIEEVGSHFDVANNDHDHNIQNVQSSHDHFPPLSIENCLDNDDLNLSPSININHNSLHCDMQDTKNESTTCVVSDQLHLPKLQFVREDHSTVQCNLPCTMVESEQRNSSCLLDHVEFEKAKDQHCEDASERLKFASTSFNGNFDNIHGENASSVHDIPVSQQNFNVPLDDRSSFPLDLSSASKDHSNRTPPQSSNVLLDLESPCFQKTIDVDTPHLESSKRFYKDEVESIEQAEYLEDDIFVQEPCLQGSTLIEELSSLPSDIEKISSEEKITQNRIEMHEELYNLRQSEDDIPYVLVEPLRSHNDAHLNEDVAQQSMEMFTMELHDTNMEPTIEKALSDAYANDNIETREEKKIDTSIVHTKFKKQVLKPLFFPGFLIKSPKPTLKKSSNIANNNAIRNEEKISRQFYEANEGLSYDKLKESSTINFEVSDDENLNMSNNLDNHITSNGNHGKDKLEFSEKSKGLSKDFGRDQNCVSIFMNQTRRMNLIKQGRNDNCACGSQQKWKKCCGKAIALKGELATKQVKV</sequence>
<dbReference type="InterPro" id="IPR004027">
    <property type="entry name" value="SEC_C_motif"/>
</dbReference>
<keyword evidence="5" id="KW-0479">Metal-binding</keyword>
<evidence type="ECO:0000256" key="2">
    <source>
        <dbReference type="ARBA" id="ARBA00009085"/>
    </source>
</evidence>
<feature type="domain" description="USP" evidence="12">
    <location>
        <begin position="211"/>
        <end position="517"/>
    </location>
</feature>
<evidence type="ECO:0000259" key="13">
    <source>
        <dbReference type="PROSITE" id="PS50865"/>
    </source>
</evidence>
<dbReference type="InterPro" id="IPR001394">
    <property type="entry name" value="Peptidase_C19_UCH"/>
</dbReference>
<comment type="similarity">
    <text evidence="2">Belongs to the peptidase C19 family.</text>
</comment>
<reference evidence="14" key="1">
    <citation type="submission" date="2020-06" db="EMBL/GenBank/DDBJ databases">
        <title>WGS assembly of Ceratodon purpureus strain R40.</title>
        <authorList>
            <person name="Carey S.B."/>
            <person name="Jenkins J."/>
            <person name="Shu S."/>
            <person name="Lovell J.T."/>
            <person name="Sreedasyam A."/>
            <person name="Maumus F."/>
            <person name="Tiley G.P."/>
            <person name="Fernandez-Pozo N."/>
            <person name="Barry K."/>
            <person name="Chen C."/>
            <person name="Wang M."/>
            <person name="Lipzen A."/>
            <person name="Daum C."/>
            <person name="Saski C.A."/>
            <person name="Payton A.C."/>
            <person name="Mcbreen J.C."/>
            <person name="Conrad R.E."/>
            <person name="Kollar L.M."/>
            <person name="Olsson S."/>
            <person name="Huttunen S."/>
            <person name="Landis J.B."/>
            <person name="Wickett N.J."/>
            <person name="Johnson M.G."/>
            <person name="Rensing S.A."/>
            <person name="Grimwood J."/>
            <person name="Schmutz J."/>
            <person name="Mcdaniel S.F."/>
        </authorList>
    </citation>
    <scope>NUCLEOTIDE SEQUENCE</scope>
    <source>
        <strain evidence="14">R40</strain>
    </source>
</reference>
<keyword evidence="8" id="KW-0378">Hydrolase</keyword>
<dbReference type="PROSITE" id="PS50865">
    <property type="entry name" value="ZF_MYND_2"/>
    <property type="match status" value="1"/>
</dbReference>
<evidence type="ECO:0000256" key="11">
    <source>
        <dbReference type="SAM" id="MobiDB-lite"/>
    </source>
</evidence>
<evidence type="ECO:0000256" key="5">
    <source>
        <dbReference type="ARBA" id="ARBA00022723"/>
    </source>
</evidence>
<dbReference type="GO" id="GO:0016579">
    <property type="term" value="P:protein deubiquitination"/>
    <property type="evidence" value="ECO:0007669"/>
    <property type="project" value="InterPro"/>
</dbReference>
<keyword evidence="15" id="KW-1185">Reference proteome</keyword>
<evidence type="ECO:0000256" key="8">
    <source>
        <dbReference type="ARBA" id="ARBA00022801"/>
    </source>
</evidence>
<protein>
    <recommendedName>
        <fullName evidence="3">ubiquitinyl hydrolase 1</fullName>
        <ecNumber evidence="3">3.4.19.12</ecNumber>
    </recommendedName>
</protein>
<evidence type="ECO:0000256" key="3">
    <source>
        <dbReference type="ARBA" id="ARBA00012759"/>
    </source>
</evidence>
<dbReference type="FunFam" id="6.10.140.2220:FF:000006">
    <property type="entry name" value="Ubiquitin carboxyl-terminal hydrolase 15"/>
    <property type="match status" value="1"/>
</dbReference>
<dbReference type="Pfam" id="PF02810">
    <property type="entry name" value="SEC-C"/>
    <property type="match status" value="1"/>
</dbReference>
<dbReference type="CDD" id="cd02661">
    <property type="entry name" value="Peptidase_C19E"/>
    <property type="match status" value="1"/>
</dbReference>
<dbReference type="GO" id="GO:0005634">
    <property type="term" value="C:nucleus"/>
    <property type="evidence" value="ECO:0007669"/>
    <property type="project" value="TreeGrafter"/>
</dbReference>
<evidence type="ECO:0000256" key="7">
    <source>
        <dbReference type="ARBA" id="ARBA00022786"/>
    </source>
</evidence>
<dbReference type="EMBL" id="CM026425">
    <property type="protein sequence ID" value="KAG0577551.1"/>
    <property type="molecule type" value="Genomic_DNA"/>
</dbReference>
<evidence type="ECO:0000313" key="15">
    <source>
        <dbReference type="Proteomes" id="UP000822688"/>
    </source>
</evidence>
<dbReference type="GO" id="GO:0006508">
    <property type="term" value="P:proteolysis"/>
    <property type="evidence" value="ECO:0007669"/>
    <property type="project" value="UniProtKB-KW"/>
</dbReference>
<dbReference type="InterPro" id="IPR038765">
    <property type="entry name" value="Papain-like_cys_pep_sf"/>
</dbReference>
<evidence type="ECO:0000256" key="9">
    <source>
        <dbReference type="ARBA" id="ARBA00022833"/>
    </source>
</evidence>
<dbReference type="GO" id="GO:0004843">
    <property type="term" value="F:cysteine-type deubiquitinase activity"/>
    <property type="evidence" value="ECO:0007669"/>
    <property type="project" value="UniProtKB-EC"/>
</dbReference>
<dbReference type="SUPFAM" id="SSF103642">
    <property type="entry name" value="Sec-C motif"/>
    <property type="match status" value="1"/>
</dbReference>
<keyword evidence="4" id="KW-0645">Protease</keyword>
<accession>A0A8T0I464</accession>
<dbReference type="AlphaFoldDB" id="A0A8T0I464"/>
<feature type="domain" description="MYND-type" evidence="13">
    <location>
        <begin position="72"/>
        <end position="109"/>
    </location>
</feature>
<dbReference type="Proteomes" id="UP000822688">
    <property type="component" value="Chromosome 5"/>
</dbReference>
<evidence type="ECO:0000256" key="4">
    <source>
        <dbReference type="ARBA" id="ARBA00022670"/>
    </source>
</evidence>
<dbReference type="PROSITE" id="PS01360">
    <property type="entry name" value="ZF_MYND_1"/>
    <property type="match status" value="1"/>
</dbReference>
<evidence type="ECO:0000259" key="12">
    <source>
        <dbReference type="PROSITE" id="PS50235"/>
    </source>
</evidence>
<keyword evidence="7" id="KW-0833">Ubl conjugation pathway</keyword>
<dbReference type="Gene3D" id="3.90.70.10">
    <property type="entry name" value="Cysteine proteinases"/>
    <property type="match status" value="1"/>
</dbReference>
<dbReference type="PROSITE" id="PS50235">
    <property type="entry name" value="USP_3"/>
    <property type="match status" value="1"/>
</dbReference>
<dbReference type="PROSITE" id="PS00972">
    <property type="entry name" value="USP_1"/>
    <property type="match status" value="1"/>
</dbReference>
<organism evidence="14 15">
    <name type="scientific">Ceratodon purpureus</name>
    <name type="common">Fire moss</name>
    <name type="synonym">Dicranum purpureum</name>
    <dbReference type="NCBI Taxonomy" id="3225"/>
    <lineage>
        <taxon>Eukaryota</taxon>
        <taxon>Viridiplantae</taxon>
        <taxon>Streptophyta</taxon>
        <taxon>Embryophyta</taxon>
        <taxon>Bryophyta</taxon>
        <taxon>Bryophytina</taxon>
        <taxon>Bryopsida</taxon>
        <taxon>Dicranidae</taxon>
        <taxon>Pseudoditrichales</taxon>
        <taxon>Ditrichaceae</taxon>
        <taxon>Ceratodon</taxon>
    </lineage>
</organism>
<dbReference type="Gene3D" id="3.10.450.50">
    <property type="match status" value="1"/>
</dbReference>
<comment type="catalytic activity">
    <reaction evidence="1">
        <text>Thiol-dependent hydrolysis of ester, thioester, amide, peptide and isopeptide bonds formed by the C-terminal Gly of ubiquitin (a 76-residue protein attached to proteins as an intracellular targeting signal).</text>
        <dbReference type="EC" id="3.4.19.12"/>
    </reaction>
</comment>
<dbReference type="Pfam" id="PF00443">
    <property type="entry name" value="UCH"/>
    <property type="match status" value="1"/>
</dbReference>
<dbReference type="Gene3D" id="6.10.140.2220">
    <property type="match status" value="1"/>
</dbReference>
<dbReference type="GO" id="GO:0008270">
    <property type="term" value="F:zinc ion binding"/>
    <property type="evidence" value="ECO:0007669"/>
    <property type="project" value="UniProtKB-KW"/>
</dbReference>
<evidence type="ECO:0000256" key="10">
    <source>
        <dbReference type="PROSITE-ProRule" id="PRU00134"/>
    </source>
</evidence>
<dbReference type="InterPro" id="IPR018200">
    <property type="entry name" value="USP_CS"/>
</dbReference>
<gene>
    <name evidence="14" type="ORF">KC19_5G164700</name>
</gene>
<keyword evidence="9" id="KW-0862">Zinc</keyword>
<dbReference type="GO" id="GO:0005829">
    <property type="term" value="C:cytosol"/>
    <property type="evidence" value="ECO:0007669"/>
    <property type="project" value="TreeGrafter"/>
</dbReference>
<dbReference type="PANTHER" id="PTHR24006:SF677">
    <property type="entry name" value="UBIQUITIN CARBOXYL-TERMINAL HYDROLASE 19"/>
    <property type="match status" value="1"/>
</dbReference>
<comment type="caution">
    <text evidence="14">The sequence shown here is derived from an EMBL/GenBank/DDBJ whole genome shotgun (WGS) entry which is preliminary data.</text>
</comment>
<dbReference type="FunFam" id="3.90.70.10:FF:000026">
    <property type="entry name" value="Ubiquitin carboxyl-terminal hydrolase 15"/>
    <property type="match status" value="1"/>
</dbReference>
<dbReference type="PANTHER" id="PTHR24006">
    <property type="entry name" value="UBIQUITIN CARBOXYL-TERMINAL HYDROLASE"/>
    <property type="match status" value="1"/>
</dbReference>
<dbReference type="InterPro" id="IPR050164">
    <property type="entry name" value="Peptidase_C19"/>
</dbReference>
<name>A0A8T0I464_CERPU</name>
<dbReference type="InterPro" id="IPR028889">
    <property type="entry name" value="USP"/>
</dbReference>
<dbReference type="EC" id="3.4.19.12" evidence="3"/>
<dbReference type="InterPro" id="IPR002893">
    <property type="entry name" value="Znf_MYND"/>
</dbReference>
<evidence type="ECO:0000313" key="14">
    <source>
        <dbReference type="EMBL" id="KAG0577551.1"/>
    </source>
</evidence>
<evidence type="ECO:0000256" key="6">
    <source>
        <dbReference type="ARBA" id="ARBA00022771"/>
    </source>
</evidence>
<dbReference type="SUPFAM" id="SSF144232">
    <property type="entry name" value="HIT/MYND zinc finger-like"/>
    <property type="match status" value="1"/>
</dbReference>
<dbReference type="SUPFAM" id="SSF54001">
    <property type="entry name" value="Cysteine proteinases"/>
    <property type="match status" value="1"/>
</dbReference>